<accession>A0A3N4HBV7</accession>
<evidence type="ECO:0000313" key="3">
    <source>
        <dbReference type="Proteomes" id="UP000275078"/>
    </source>
</evidence>
<proteinExistence type="predicted"/>
<dbReference type="Proteomes" id="UP000275078">
    <property type="component" value="Unassembled WGS sequence"/>
</dbReference>
<organism evidence="2 3">
    <name type="scientific">Ascobolus immersus RN42</name>
    <dbReference type="NCBI Taxonomy" id="1160509"/>
    <lineage>
        <taxon>Eukaryota</taxon>
        <taxon>Fungi</taxon>
        <taxon>Dikarya</taxon>
        <taxon>Ascomycota</taxon>
        <taxon>Pezizomycotina</taxon>
        <taxon>Pezizomycetes</taxon>
        <taxon>Pezizales</taxon>
        <taxon>Ascobolaceae</taxon>
        <taxon>Ascobolus</taxon>
    </lineage>
</organism>
<sequence length="106" mass="12166">MPNRTNKPTKPTEQTPKSADIAALERLNQQAKAARKAKEQRPLAERITVPKVHKKKHQKASRQNSLADRIKGKSIEERITFPTRSLEDRIQKDRNGNPIKQHSARQ</sequence>
<feature type="compositionally biased region" description="Polar residues" evidence="1">
    <location>
        <begin position="1"/>
        <end position="17"/>
    </location>
</feature>
<feature type="compositionally biased region" description="Basic residues" evidence="1">
    <location>
        <begin position="51"/>
        <end position="60"/>
    </location>
</feature>
<reference evidence="2 3" key="1">
    <citation type="journal article" date="2018" name="Nat. Ecol. Evol.">
        <title>Pezizomycetes genomes reveal the molecular basis of ectomycorrhizal truffle lifestyle.</title>
        <authorList>
            <person name="Murat C."/>
            <person name="Payen T."/>
            <person name="Noel B."/>
            <person name="Kuo A."/>
            <person name="Morin E."/>
            <person name="Chen J."/>
            <person name="Kohler A."/>
            <person name="Krizsan K."/>
            <person name="Balestrini R."/>
            <person name="Da Silva C."/>
            <person name="Montanini B."/>
            <person name="Hainaut M."/>
            <person name="Levati E."/>
            <person name="Barry K.W."/>
            <person name="Belfiori B."/>
            <person name="Cichocki N."/>
            <person name="Clum A."/>
            <person name="Dockter R.B."/>
            <person name="Fauchery L."/>
            <person name="Guy J."/>
            <person name="Iotti M."/>
            <person name="Le Tacon F."/>
            <person name="Lindquist E.A."/>
            <person name="Lipzen A."/>
            <person name="Malagnac F."/>
            <person name="Mello A."/>
            <person name="Molinier V."/>
            <person name="Miyauchi S."/>
            <person name="Poulain J."/>
            <person name="Riccioni C."/>
            <person name="Rubini A."/>
            <person name="Sitrit Y."/>
            <person name="Splivallo R."/>
            <person name="Traeger S."/>
            <person name="Wang M."/>
            <person name="Zifcakova L."/>
            <person name="Wipf D."/>
            <person name="Zambonelli A."/>
            <person name="Paolocci F."/>
            <person name="Nowrousian M."/>
            <person name="Ottonello S."/>
            <person name="Baldrian P."/>
            <person name="Spatafora J.W."/>
            <person name="Henrissat B."/>
            <person name="Nagy L.G."/>
            <person name="Aury J.M."/>
            <person name="Wincker P."/>
            <person name="Grigoriev I.V."/>
            <person name="Bonfante P."/>
            <person name="Martin F.M."/>
        </authorList>
    </citation>
    <scope>NUCLEOTIDE SEQUENCE [LARGE SCALE GENOMIC DNA]</scope>
    <source>
        <strain evidence="2 3">RN42</strain>
    </source>
</reference>
<protein>
    <submittedName>
        <fullName evidence="2">Uncharacterized protein</fullName>
    </submittedName>
</protein>
<feature type="region of interest" description="Disordered" evidence="1">
    <location>
        <begin position="1"/>
        <end position="106"/>
    </location>
</feature>
<name>A0A3N4HBV7_ASCIM</name>
<evidence type="ECO:0000313" key="2">
    <source>
        <dbReference type="EMBL" id="RPA71912.1"/>
    </source>
</evidence>
<feature type="compositionally biased region" description="Basic and acidic residues" evidence="1">
    <location>
        <begin position="68"/>
        <end position="95"/>
    </location>
</feature>
<keyword evidence="3" id="KW-1185">Reference proteome</keyword>
<gene>
    <name evidence="2" type="ORF">BJ508DRAFT_335560</name>
</gene>
<evidence type="ECO:0000256" key="1">
    <source>
        <dbReference type="SAM" id="MobiDB-lite"/>
    </source>
</evidence>
<dbReference type="EMBL" id="ML119891">
    <property type="protein sequence ID" value="RPA71912.1"/>
    <property type="molecule type" value="Genomic_DNA"/>
</dbReference>
<dbReference type="AlphaFoldDB" id="A0A3N4HBV7"/>